<name>A0A5P9NQQ8_9GAMM</name>
<feature type="chain" id="PRO_5024884671" evidence="2">
    <location>
        <begin position="28"/>
        <end position="624"/>
    </location>
</feature>
<dbReference type="KEGG" id="halc:EY643_16995"/>
<reference evidence="3 4" key="1">
    <citation type="submission" date="2019-02" db="EMBL/GenBank/DDBJ databases">
        <authorList>
            <person name="Li S.-H."/>
        </authorList>
    </citation>
    <scope>NUCLEOTIDE SEQUENCE [LARGE SCALE GENOMIC DNA]</scope>
    <source>
        <strain evidence="3 4">IMCC14385</strain>
    </source>
</reference>
<feature type="coiled-coil region" evidence="1">
    <location>
        <begin position="400"/>
        <end position="464"/>
    </location>
</feature>
<keyword evidence="2" id="KW-0732">Signal</keyword>
<keyword evidence="4" id="KW-1185">Reference proteome</keyword>
<dbReference type="AlphaFoldDB" id="A0A5P9NQQ8"/>
<dbReference type="EMBL" id="CP036422">
    <property type="protein sequence ID" value="QFU77218.1"/>
    <property type="molecule type" value="Genomic_DNA"/>
</dbReference>
<dbReference type="SUPFAM" id="SSF48452">
    <property type="entry name" value="TPR-like"/>
    <property type="match status" value="2"/>
</dbReference>
<evidence type="ECO:0000256" key="2">
    <source>
        <dbReference type="SAM" id="SignalP"/>
    </source>
</evidence>
<gene>
    <name evidence="3" type="ORF">EY643_16995</name>
</gene>
<accession>A0A5P9NQQ8</accession>
<organism evidence="3 4">
    <name type="scientific">Halioglobus maricola</name>
    <dbReference type="NCBI Taxonomy" id="2601894"/>
    <lineage>
        <taxon>Bacteria</taxon>
        <taxon>Pseudomonadati</taxon>
        <taxon>Pseudomonadota</taxon>
        <taxon>Gammaproteobacteria</taxon>
        <taxon>Cellvibrionales</taxon>
        <taxon>Halieaceae</taxon>
        <taxon>Halioglobus</taxon>
    </lineage>
</organism>
<dbReference type="Gene3D" id="1.25.40.10">
    <property type="entry name" value="Tetratricopeptide repeat domain"/>
    <property type="match status" value="2"/>
</dbReference>
<keyword evidence="1" id="KW-0175">Coiled coil</keyword>
<dbReference type="RefSeq" id="WP_153240363.1">
    <property type="nucleotide sequence ID" value="NZ_CP036422.1"/>
</dbReference>
<evidence type="ECO:0000313" key="3">
    <source>
        <dbReference type="EMBL" id="QFU77218.1"/>
    </source>
</evidence>
<proteinExistence type="predicted"/>
<sequence>MSPAHTRMRRCSLTAALLATLSASAWAVEPDSEKEKGSEPQSESVRDLPYGVTLYHYYQQEYFSALTELTAAQSLDRLPNHGADAELLRGGISLSYGMDNQARGVFEQLLEQPREGVDRDRAWFYLGKLSWRRGDTTASAEALARMAPAYNGSVADEGHYLRAVQALMAGEESKAATELQQMQLPCPFKPYYFYNLGAQRAASGRWQEAADAYAQVGALGCTDDEGRNLRDRAGVAAGFGYLAANDTVSARLAYEGVRLNGPESDRALLGYGWSYANTGDFVSALGPWETLAERDLYTASARESHLAISFAYEQLQQPARALEQYQQAASRYAAQRTAVESLSREVKEVELTSLFGLEKLSDLAWLGGADPVPQGEHAAFLAELLAADHVQLALREYRDLTQLNRELDVARERLAVLQQVDQDQRRVWEDTASGGRADALLAKRQHLALEASELRARLNKALADEDLRALATPQQLALWGRLERAEASAQRLNKPEQLQQLRLMRGLMQWQDSEQFAARRWQLQRDMQVLERLAEQSIAAEAALNDALSLRQRPVYSARIDGMLLRVDQRQDEVVQVLARAEHRLRLAALSELDSQRQLLARNEANALLAVARLYDQASAEVPR</sequence>
<evidence type="ECO:0000313" key="4">
    <source>
        <dbReference type="Proteomes" id="UP000326287"/>
    </source>
</evidence>
<dbReference type="InterPro" id="IPR011990">
    <property type="entry name" value="TPR-like_helical_dom_sf"/>
</dbReference>
<dbReference type="Proteomes" id="UP000326287">
    <property type="component" value="Chromosome"/>
</dbReference>
<feature type="signal peptide" evidence="2">
    <location>
        <begin position="1"/>
        <end position="27"/>
    </location>
</feature>
<protein>
    <submittedName>
        <fullName evidence="3">Tetratricopeptide repeat protein</fullName>
    </submittedName>
</protein>
<dbReference type="OrthoDB" id="6072288at2"/>
<evidence type="ECO:0000256" key="1">
    <source>
        <dbReference type="SAM" id="Coils"/>
    </source>
</evidence>